<dbReference type="OrthoDB" id="9804926at2"/>
<organism evidence="5 6">
    <name type="scientific">Pigmentiphaga kullae</name>
    <dbReference type="NCBI Taxonomy" id="151784"/>
    <lineage>
        <taxon>Bacteria</taxon>
        <taxon>Pseudomonadati</taxon>
        <taxon>Pseudomonadota</taxon>
        <taxon>Betaproteobacteria</taxon>
        <taxon>Burkholderiales</taxon>
        <taxon>Alcaligenaceae</taxon>
        <taxon>Pigmentiphaga</taxon>
    </lineage>
</organism>
<keyword evidence="3" id="KW-0378">Hydrolase</keyword>
<dbReference type="NCBIfam" id="TIGR01543">
    <property type="entry name" value="proheadase_HK97"/>
    <property type="match status" value="1"/>
</dbReference>
<dbReference type="AlphaFoldDB" id="A0A4Q7ND99"/>
<keyword evidence="2" id="KW-0645">Protease</keyword>
<accession>A0A4Q7ND99</accession>
<dbReference type="GO" id="GO:0008233">
    <property type="term" value="F:peptidase activity"/>
    <property type="evidence" value="ECO:0007669"/>
    <property type="project" value="UniProtKB-KW"/>
</dbReference>
<proteinExistence type="predicted"/>
<dbReference type="Pfam" id="PF04586">
    <property type="entry name" value="Peptidase_S78"/>
    <property type="match status" value="1"/>
</dbReference>
<feature type="domain" description="Prohead serine protease" evidence="4">
    <location>
        <begin position="22"/>
        <end position="172"/>
    </location>
</feature>
<dbReference type="EMBL" id="SGXC01000002">
    <property type="protein sequence ID" value="RZS80647.1"/>
    <property type="molecule type" value="Genomic_DNA"/>
</dbReference>
<evidence type="ECO:0000313" key="6">
    <source>
        <dbReference type="Proteomes" id="UP000292445"/>
    </source>
</evidence>
<dbReference type="InterPro" id="IPR054613">
    <property type="entry name" value="Peptidase_S78_dom"/>
</dbReference>
<evidence type="ECO:0000259" key="4">
    <source>
        <dbReference type="Pfam" id="PF04586"/>
    </source>
</evidence>
<comment type="caution">
    <text evidence="5">The sequence shown here is derived from an EMBL/GenBank/DDBJ whole genome shotgun (WGS) entry which is preliminary data.</text>
</comment>
<reference evidence="5 6" key="1">
    <citation type="submission" date="2019-02" db="EMBL/GenBank/DDBJ databases">
        <title>Genomic Encyclopedia of Type Strains, Phase IV (KMG-IV): sequencing the most valuable type-strain genomes for metagenomic binning, comparative biology and taxonomic classification.</title>
        <authorList>
            <person name="Goeker M."/>
        </authorList>
    </citation>
    <scope>NUCLEOTIDE SEQUENCE [LARGE SCALE GENOMIC DNA]</scope>
    <source>
        <strain evidence="5 6">K24</strain>
    </source>
</reference>
<dbReference type="GO" id="GO:0006508">
    <property type="term" value="P:proteolysis"/>
    <property type="evidence" value="ECO:0007669"/>
    <property type="project" value="UniProtKB-KW"/>
</dbReference>
<keyword evidence="6" id="KW-1185">Reference proteome</keyword>
<evidence type="ECO:0000256" key="1">
    <source>
        <dbReference type="ARBA" id="ARBA00022612"/>
    </source>
</evidence>
<keyword evidence="1" id="KW-1188">Viral release from host cell</keyword>
<protein>
    <recommendedName>
        <fullName evidence="4">Prohead serine protease domain-containing protein</fullName>
    </recommendedName>
</protein>
<name>A0A4Q7ND99_9BURK</name>
<evidence type="ECO:0000313" key="5">
    <source>
        <dbReference type="EMBL" id="RZS80647.1"/>
    </source>
</evidence>
<dbReference type="Proteomes" id="UP000292445">
    <property type="component" value="Unassembled WGS sequence"/>
</dbReference>
<dbReference type="InterPro" id="IPR006433">
    <property type="entry name" value="Prohead_protease"/>
</dbReference>
<dbReference type="RefSeq" id="WP_130358288.1">
    <property type="nucleotide sequence ID" value="NZ_SGXC01000002.1"/>
</dbReference>
<sequence>MDSLLCNLRELKFAAGDDAPPMSFTGYGAVFGNMDAGGDVVEPGAFSKFLADVKSGSQDWPAMLSQHGGFMSSAEDMTPIGVWTDLAEDGHGLKVSGQLADTPRGREMYTLMKMTPRPAVDGMSIGYITKEWEPRSKPEDPKRRLKRVDLVEISMVTRPMNRKARATSVKAEMLTERDFERLLTRDAGLSRSDALVVINQGFKSLIAMRDAGSPELAELFAAVKGREASIPR</sequence>
<evidence type="ECO:0000256" key="3">
    <source>
        <dbReference type="ARBA" id="ARBA00022801"/>
    </source>
</evidence>
<evidence type="ECO:0000256" key="2">
    <source>
        <dbReference type="ARBA" id="ARBA00022670"/>
    </source>
</evidence>
<gene>
    <name evidence="5" type="ORF">EV675_3259</name>
</gene>